<dbReference type="InterPro" id="IPR041049">
    <property type="entry name" value="DUF5615"/>
</dbReference>
<organism evidence="2 3">
    <name type="scientific">Actinomycetospora corticicola</name>
    <dbReference type="NCBI Taxonomy" id="663602"/>
    <lineage>
        <taxon>Bacteria</taxon>
        <taxon>Bacillati</taxon>
        <taxon>Actinomycetota</taxon>
        <taxon>Actinomycetes</taxon>
        <taxon>Pseudonocardiales</taxon>
        <taxon>Pseudonocardiaceae</taxon>
        <taxon>Actinomycetospora</taxon>
    </lineage>
</organism>
<evidence type="ECO:0000313" key="3">
    <source>
        <dbReference type="Proteomes" id="UP000535890"/>
    </source>
</evidence>
<dbReference type="Pfam" id="PF18480">
    <property type="entry name" value="DUF5615"/>
    <property type="match status" value="1"/>
</dbReference>
<accession>A0A7Y9J3K8</accession>
<gene>
    <name evidence="2" type="ORF">BJ983_000250</name>
</gene>
<comment type="caution">
    <text evidence="2">The sequence shown here is derived from an EMBL/GenBank/DDBJ whole genome shotgun (WGS) entry which is preliminary data.</text>
</comment>
<dbReference type="RefSeq" id="WP_218890046.1">
    <property type="nucleotide sequence ID" value="NZ_BAABHP010000012.1"/>
</dbReference>
<evidence type="ECO:0000259" key="1">
    <source>
        <dbReference type="Pfam" id="PF18480"/>
    </source>
</evidence>
<feature type="domain" description="DUF5615" evidence="1">
    <location>
        <begin position="5"/>
        <end position="97"/>
    </location>
</feature>
<sequence length="115" mass="12674">MSAERLLLDEMFSPQLAQALHDDGFDVRAVAGDPSLAAASDVDVATWAARDGRRVLTENVRDYVPLVSALEPPLRLLLTSSRRYPRSRRNPAPLLKALTDWLGAGVDRGPIEWLP</sequence>
<reference evidence="2 3" key="1">
    <citation type="submission" date="2020-07" db="EMBL/GenBank/DDBJ databases">
        <title>Sequencing the genomes of 1000 actinobacteria strains.</title>
        <authorList>
            <person name="Klenk H.-P."/>
        </authorList>
    </citation>
    <scope>NUCLEOTIDE SEQUENCE [LARGE SCALE GENOMIC DNA]</scope>
    <source>
        <strain evidence="2 3">DSM 45772</strain>
    </source>
</reference>
<evidence type="ECO:0000313" key="2">
    <source>
        <dbReference type="EMBL" id="NYD34148.1"/>
    </source>
</evidence>
<dbReference type="EMBL" id="JACCBN010000001">
    <property type="protein sequence ID" value="NYD34148.1"/>
    <property type="molecule type" value="Genomic_DNA"/>
</dbReference>
<protein>
    <recommendedName>
        <fullName evidence="1">DUF5615 domain-containing protein</fullName>
    </recommendedName>
</protein>
<dbReference type="AlphaFoldDB" id="A0A7Y9J3K8"/>
<keyword evidence="3" id="KW-1185">Reference proteome</keyword>
<dbReference type="Proteomes" id="UP000535890">
    <property type="component" value="Unassembled WGS sequence"/>
</dbReference>
<proteinExistence type="predicted"/>
<name>A0A7Y9J3K8_9PSEU</name>